<reference evidence="1" key="1">
    <citation type="submission" date="2025-08" db="UniProtKB">
        <authorList>
            <consortium name="Ensembl"/>
        </authorList>
    </citation>
    <scope>IDENTIFICATION</scope>
</reference>
<protein>
    <submittedName>
        <fullName evidence="1">Uncharacterized protein</fullName>
    </submittedName>
</protein>
<dbReference type="Ensembl" id="ENSSLUT00000058092.1">
    <property type="protein sequence ID" value="ENSSLUP00000056441.1"/>
    <property type="gene ID" value="ENSSLUG00000024363.1"/>
</dbReference>
<dbReference type="InterPro" id="IPR047579">
    <property type="entry name" value="DD_CABYR_SP17"/>
</dbReference>
<dbReference type="SUPFAM" id="SSF47391">
    <property type="entry name" value="Dimerization-anchoring domain of cAMP-dependent PK regulatory subunit"/>
    <property type="match status" value="1"/>
</dbReference>
<dbReference type="AlphaFoldDB" id="A0A8D0AJE8"/>
<dbReference type="GeneTree" id="ENSGT01060000248756"/>
<sequence>HSQNVPRFLCPYGLKSLVECISRATLLSKPADIPNFLVEYLLEVIHFRCSNVNHEAGDKDVSFH</sequence>
<reference evidence="1" key="2">
    <citation type="submission" date="2025-09" db="UniProtKB">
        <authorList>
            <consortium name="Ensembl"/>
        </authorList>
    </citation>
    <scope>IDENTIFICATION</scope>
</reference>
<evidence type="ECO:0000313" key="2">
    <source>
        <dbReference type="Proteomes" id="UP000694568"/>
    </source>
</evidence>
<name>A0A8D0AJE8_SANLU</name>
<dbReference type="CDD" id="cd12100">
    <property type="entry name" value="DD_CABYR_SP17"/>
    <property type="match status" value="1"/>
</dbReference>
<accession>A0A8D0AJE8</accession>
<proteinExistence type="predicted"/>
<dbReference type="Proteomes" id="UP000694568">
    <property type="component" value="Unplaced"/>
</dbReference>
<organism evidence="1 2">
    <name type="scientific">Sander lucioperca</name>
    <name type="common">Pike-perch</name>
    <name type="synonym">Perca lucioperca</name>
    <dbReference type="NCBI Taxonomy" id="283035"/>
    <lineage>
        <taxon>Eukaryota</taxon>
        <taxon>Metazoa</taxon>
        <taxon>Chordata</taxon>
        <taxon>Craniata</taxon>
        <taxon>Vertebrata</taxon>
        <taxon>Euteleostomi</taxon>
        <taxon>Actinopterygii</taxon>
        <taxon>Neopterygii</taxon>
        <taxon>Teleostei</taxon>
        <taxon>Neoteleostei</taxon>
        <taxon>Acanthomorphata</taxon>
        <taxon>Eupercaria</taxon>
        <taxon>Perciformes</taxon>
        <taxon>Percoidei</taxon>
        <taxon>Percidae</taxon>
        <taxon>Luciopercinae</taxon>
        <taxon>Sander</taxon>
    </lineage>
</organism>
<keyword evidence="2" id="KW-1185">Reference proteome</keyword>
<evidence type="ECO:0000313" key="1">
    <source>
        <dbReference type="Ensembl" id="ENSSLUP00000056441.1"/>
    </source>
</evidence>